<feature type="compositionally biased region" description="Low complexity" evidence="1">
    <location>
        <begin position="36"/>
        <end position="61"/>
    </location>
</feature>
<protein>
    <submittedName>
        <fullName evidence="2">Uncharacterized protein</fullName>
    </submittedName>
</protein>
<comment type="caution">
    <text evidence="2">The sequence shown here is derived from an EMBL/GenBank/DDBJ whole genome shotgun (WGS) entry which is preliminary data.</text>
</comment>
<evidence type="ECO:0000313" key="3">
    <source>
        <dbReference type="Proteomes" id="UP000284403"/>
    </source>
</evidence>
<accession>A0A3R7L668</accession>
<feature type="region of interest" description="Disordered" evidence="1">
    <location>
        <begin position="36"/>
        <end position="74"/>
    </location>
</feature>
<feature type="compositionally biased region" description="Acidic residues" evidence="1">
    <location>
        <begin position="62"/>
        <end position="71"/>
    </location>
</feature>
<dbReference type="Proteomes" id="UP000284403">
    <property type="component" value="Unassembled WGS sequence"/>
</dbReference>
<dbReference type="AlphaFoldDB" id="A0A3R7L668"/>
<keyword evidence="3" id="KW-1185">Reference proteome</keyword>
<dbReference type="OrthoDB" id="253007at2759"/>
<reference evidence="2 3" key="1">
    <citation type="journal article" date="2018" name="BMC Genomics">
        <title>Genomic comparison of Trypanosoma conorhini and Trypanosoma rangeli to Trypanosoma cruzi strains of high and low virulence.</title>
        <authorList>
            <person name="Bradwell K.R."/>
            <person name="Koparde V.N."/>
            <person name="Matveyev A.V."/>
            <person name="Serrano M.G."/>
            <person name="Alves J.M."/>
            <person name="Parikh H."/>
            <person name="Huang B."/>
            <person name="Lee V."/>
            <person name="Espinosa-Alvarez O."/>
            <person name="Ortiz P.A."/>
            <person name="Costa-Martins A.G."/>
            <person name="Teixeira M.M."/>
            <person name="Buck G.A."/>
        </authorList>
    </citation>
    <scope>NUCLEOTIDE SEQUENCE [LARGE SCALE GENOMIC DNA]</scope>
    <source>
        <strain evidence="2 3">025E</strain>
    </source>
</reference>
<dbReference type="RefSeq" id="XP_029225848.1">
    <property type="nucleotide sequence ID" value="XM_029374038.1"/>
</dbReference>
<evidence type="ECO:0000313" key="2">
    <source>
        <dbReference type="EMBL" id="RNF08422.1"/>
    </source>
</evidence>
<organism evidence="2 3">
    <name type="scientific">Trypanosoma conorhini</name>
    <dbReference type="NCBI Taxonomy" id="83891"/>
    <lineage>
        <taxon>Eukaryota</taxon>
        <taxon>Discoba</taxon>
        <taxon>Euglenozoa</taxon>
        <taxon>Kinetoplastea</taxon>
        <taxon>Metakinetoplastina</taxon>
        <taxon>Trypanosomatida</taxon>
        <taxon>Trypanosomatidae</taxon>
        <taxon>Trypanosoma</taxon>
    </lineage>
</organism>
<gene>
    <name evidence="2" type="ORF">Tco025E_07171</name>
</gene>
<name>A0A3R7L668_9TRYP</name>
<sequence length="437" mass="46281">MEEGCDTASLQERVGRRLQRVLARLLPPCASAVAQPTSLAPAPASARPPAVRPAAASPPSADEADAGDFEGDTPAATFAWSDARDDGGCPSRRAEIVALLLASEMGLGGQIFNACVDGFARQPPHCHPSLHQLLRSTLFLALTNYRCGATHVKHEAALQEASAPPLQESDCALTLLLRTAAATVASSESWWATTSGEEAFLEREDPPTATMLMADADSLVGGMCDFVVTVAQQVAAGRSETQASPPVRCSSSLYMQRRGSAGWGAFGTERWFAAMGDDSFPHLQEIPNIAEVFKTESFSLGRAAAAACSGSSNNAESGNNEALSEIGSALAVISEACEARTVPDMSPWQYGRNRITLASLTVVLQQVSESAISTEENGQTAMGEETVQHGDSNTNVDNPTPEYVVQEDGTHELLGYFLHETATLYTARGGRYLMEID</sequence>
<evidence type="ECO:0000256" key="1">
    <source>
        <dbReference type="SAM" id="MobiDB-lite"/>
    </source>
</evidence>
<proteinExistence type="predicted"/>
<dbReference type="EMBL" id="MKKU01000536">
    <property type="protein sequence ID" value="RNF08422.1"/>
    <property type="molecule type" value="Genomic_DNA"/>
</dbReference>
<dbReference type="GeneID" id="40320782"/>